<reference evidence="4 5" key="1">
    <citation type="submission" date="2014-09" db="EMBL/GenBank/DDBJ databases">
        <authorList>
            <person name="Martin A.A."/>
        </authorList>
    </citation>
    <scope>NUCLEOTIDE SEQUENCE</scope>
    <source>
        <strain evidence="5">ED321</strain>
        <strain evidence="4">ED321 Heterogonic</strain>
    </source>
</reference>
<dbReference type="RefSeq" id="XP_024504427.1">
    <property type="nucleotide sequence ID" value="XM_024650672.1"/>
</dbReference>
<gene>
    <name evidence="4 6 7" type="ORF">SRAE_1000347900</name>
</gene>
<dbReference type="Proteomes" id="UP000035682">
    <property type="component" value="Unplaced"/>
</dbReference>
<dbReference type="OrthoDB" id="5818503at2759"/>
<evidence type="ECO:0000256" key="2">
    <source>
        <dbReference type="SAM" id="SignalP"/>
    </source>
</evidence>
<dbReference type="InterPro" id="IPR007110">
    <property type="entry name" value="Ig-like_dom"/>
</dbReference>
<evidence type="ECO:0000313" key="5">
    <source>
        <dbReference type="Proteomes" id="UP000035682"/>
    </source>
</evidence>
<dbReference type="GeneID" id="36377591"/>
<dbReference type="InterPro" id="IPR036179">
    <property type="entry name" value="Ig-like_dom_sf"/>
</dbReference>
<name>A0A090L631_STRRB</name>
<dbReference type="WBParaSite" id="SRAE_1000347900.1">
    <property type="protein sequence ID" value="SRAE_1000347900.1"/>
    <property type="gene ID" value="WBGene00260096"/>
</dbReference>
<feature type="transmembrane region" description="Helical" evidence="1">
    <location>
        <begin position="183"/>
        <end position="206"/>
    </location>
</feature>
<dbReference type="CTD" id="36377591"/>
<keyword evidence="5" id="KW-1185">Reference proteome</keyword>
<dbReference type="InterPro" id="IPR013783">
    <property type="entry name" value="Ig-like_fold"/>
</dbReference>
<organism evidence="4">
    <name type="scientific">Strongyloides ratti</name>
    <name type="common">Parasitic roundworm</name>
    <dbReference type="NCBI Taxonomy" id="34506"/>
    <lineage>
        <taxon>Eukaryota</taxon>
        <taxon>Metazoa</taxon>
        <taxon>Ecdysozoa</taxon>
        <taxon>Nematoda</taxon>
        <taxon>Chromadorea</taxon>
        <taxon>Rhabditida</taxon>
        <taxon>Tylenchina</taxon>
        <taxon>Panagrolaimomorpha</taxon>
        <taxon>Strongyloidoidea</taxon>
        <taxon>Strongyloididae</taxon>
        <taxon>Strongyloides</taxon>
    </lineage>
</organism>
<protein>
    <submittedName>
        <fullName evidence="4 6">Immunoglobulin-like domain and Immunoglobulin-like fold domain-containing protein</fullName>
    </submittedName>
</protein>
<dbReference type="Gene3D" id="2.60.40.10">
    <property type="entry name" value="Immunoglobulins"/>
    <property type="match status" value="1"/>
</dbReference>
<evidence type="ECO:0000313" key="4">
    <source>
        <dbReference type="EMBL" id="CEF65226.1"/>
    </source>
</evidence>
<dbReference type="SUPFAM" id="SSF48726">
    <property type="entry name" value="Immunoglobulin"/>
    <property type="match status" value="1"/>
</dbReference>
<dbReference type="STRING" id="34506.A0A090L631"/>
<dbReference type="PROSITE" id="PS50835">
    <property type="entry name" value="IG_LIKE"/>
    <property type="match status" value="1"/>
</dbReference>
<proteinExistence type="predicted"/>
<feature type="domain" description="Ig-like" evidence="3">
    <location>
        <begin position="48"/>
        <end position="158"/>
    </location>
</feature>
<dbReference type="EMBL" id="LN609528">
    <property type="protein sequence ID" value="CEF65226.1"/>
    <property type="molecule type" value="Genomic_DNA"/>
</dbReference>
<keyword evidence="1" id="KW-0472">Membrane</keyword>
<evidence type="ECO:0000259" key="3">
    <source>
        <dbReference type="PROSITE" id="PS50835"/>
    </source>
</evidence>
<dbReference type="CDD" id="cd00096">
    <property type="entry name" value="Ig"/>
    <property type="match status" value="1"/>
</dbReference>
<dbReference type="AlphaFoldDB" id="A0A090L631"/>
<evidence type="ECO:0000313" key="6">
    <source>
        <dbReference type="WBParaSite" id="SRAE_1000347900.1"/>
    </source>
</evidence>
<dbReference type="WormBase" id="SRAE_1000347900">
    <property type="protein sequence ID" value="SRP01078"/>
    <property type="gene ID" value="WBGene00260096"/>
</dbReference>
<keyword evidence="1" id="KW-0812">Transmembrane</keyword>
<evidence type="ECO:0000256" key="1">
    <source>
        <dbReference type="SAM" id="Phobius"/>
    </source>
</evidence>
<feature type="signal peptide" evidence="2">
    <location>
        <begin position="1"/>
        <end position="22"/>
    </location>
</feature>
<keyword evidence="1" id="KW-1133">Transmembrane helix</keyword>
<reference evidence="6" key="2">
    <citation type="submission" date="2020-12" db="UniProtKB">
        <authorList>
            <consortium name="WormBaseParasite"/>
        </authorList>
    </citation>
    <scope>IDENTIFICATION</scope>
</reference>
<keyword evidence="2" id="KW-0732">Signal</keyword>
<feature type="chain" id="PRO_5015030487" evidence="2">
    <location>
        <begin position="23"/>
        <end position="336"/>
    </location>
</feature>
<evidence type="ECO:0000313" key="7">
    <source>
        <dbReference type="WormBase" id="SRAE_1000347900"/>
    </source>
</evidence>
<accession>A0A090L631</accession>
<sequence length="336" mass="40075">MNKFLPIILFFSFFLIISPIFGDWKNKKETTTTSPIFFEEINEIKDDPNIYAHSKIKIMRGNLQKLKKLFMKVLFLGQQKRYELKLDEGENDYEMMEGIFIIIHCPISNVNNPIFWYKNGILMKNDNFNQWRFSISMDDYSLLIQPLIKIEDNGIYECKCNGSVISRAKFIILDQHEAYIKGLLSYLFTVLFVTPIIISAIIYRYFKPEIKESELEIKKKNNLTLFYEEMLLNREKKHDILLTKKMKEAVNVYKNKTVQKKMNSFRQVGLIEDEKNNNDKEIQRSMRKVLKNVTKIAEQRTFEYNEKVLIRNRNNIRKRNVKEKDSLLNMDKVLNV</sequence>